<dbReference type="AlphaFoldDB" id="A0A9X1P1H8"/>
<dbReference type="RefSeq" id="WP_233719305.1">
    <property type="nucleotide sequence ID" value="NZ_JAJUWU010000008.1"/>
</dbReference>
<dbReference type="Gene3D" id="3.90.226.10">
    <property type="entry name" value="2-enoyl-CoA Hydratase, Chain A, domain 1"/>
    <property type="match status" value="1"/>
</dbReference>
<evidence type="ECO:0000313" key="1">
    <source>
        <dbReference type="EMBL" id="MCE7028139.1"/>
    </source>
</evidence>
<dbReference type="Proteomes" id="UP001139035">
    <property type="component" value="Unassembled WGS sequence"/>
</dbReference>
<keyword evidence="2" id="KW-1185">Reference proteome</keyword>
<protein>
    <submittedName>
        <fullName evidence="1">Uncharacterized protein</fullName>
    </submittedName>
</protein>
<accession>A0A9X1P1H8</accession>
<proteinExistence type="predicted"/>
<dbReference type="SUPFAM" id="SSF52096">
    <property type="entry name" value="ClpP/crotonase"/>
    <property type="match status" value="1"/>
</dbReference>
<organism evidence="1 2">
    <name type="scientific">Jiella avicenniae</name>
    <dbReference type="NCBI Taxonomy" id="2907202"/>
    <lineage>
        <taxon>Bacteria</taxon>
        <taxon>Pseudomonadati</taxon>
        <taxon>Pseudomonadota</taxon>
        <taxon>Alphaproteobacteria</taxon>
        <taxon>Hyphomicrobiales</taxon>
        <taxon>Aurantimonadaceae</taxon>
        <taxon>Jiella</taxon>
    </lineage>
</organism>
<sequence>MSGKISAGDLQVISDYIGRRTSGYKNDNGDNAILCENIYLNSPGGDFYEALRIMEYIHDAMITTTVRDGERCVSACALIWLGGARPDGHSLDNPHTDRRLAPSAILGFHAPFPVDRGGNFSSFEMTNAFVKAFAVAQQMLATFARYRIPMWFAANLMHADKNGFYYIDTVEKANLIGAKLLVDTNLSVEPSAEQLLRACFNLSHWGKGRSAYLALGTTFSRNGDTYFSFDQYKKMIYSGRLRQLSFKMMDSIQSFIPNTAARGADFLLSQIDARSDSAYQGDETLAFFRFLATRLGPAFYAESPGFLVYRGGENDFPSKWILFPSPGVVGPDDQNIRDRAELCLFAQYRNYGGAKNSGDFYGTEINDTNGPQNLPIFFLGLPANTLLTELLDMSGSSSALNRDIVPNRASDTPRPGWCAGASTKIEVYICSDTILSSLDAEYGSRYLAAKAVNPIQARAIAKQTMVSRNSCLLSNQCIAASYERAISAFGSVSR</sequence>
<name>A0A9X1P1H8_9HYPH</name>
<dbReference type="InterPro" id="IPR029045">
    <property type="entry name" value="ClpP/crotonase-like_dom_sf"/>
</dbReference>
<reference evidence="1" key="1">
    <citation type="submission" date="2022-01" db="EMBL/GenBank/DDBJ databases">
        <title>Jiella avicenniae sp. nov., a novel endophytic bacterium isolated from bark of Avicennia marina.</title>
        <authorList>
            <person name="Tuo L."/>
        </authorList>
    </citation>
    <scope>NUCLEOTIDE SEQUENCE</scope>
    <source>
        <strain evidence="1">CBK1P-4</strain>
    </source>
</reference>
<gene>
    <name evidence="1" type="ORF">LZD57_09080</name>
</gene>
<dbReference type="EMBL" id="JAJUWU010000008">
    <property type="protein sequence ID" value="MCE7028139.1"/>
    <property type="molecule type" value="Genomic_DNA"/>
</dbReference>
<evidence type="ECO:0000313" key="2">
    <source>
        <dbReference type="Proteomes" id="UP001139035"/>
    </source>
</evidence>
<comment type="caution">
    <text evidence="1">The sequence shown here is derived from an EMBL/GenBank/DDBJ whole genome shotgun (WGS) entry which is preliminary data.</text>
</comment>